<feature type="chain" id="PRO_5046147939" description="DNA modification methylase" evidence="2">
    <location>
        <begin position="19"/>
        <end position="183"/>
    </location>
</feature>
<feature type="compositionally biased region" description="Gly residues" evidence="1">
    <location>
        <begin position="162"/>
        <end position="174"/>
    </location>
</feature>
<feature type="region of interest" description="Disordered" evidence="1">
    <location>
        <begin position="160"/>
        <end position="183"/>
    </location>
</feature>
<evidence type="ECO:0008006" key="5">
    <source>
        <dbReference type="Google" id="ProtNLM"/>
    </source>
</evidence>
<comment type="caution">
    <text evidence="3">The sequence shown here is derived from an EMBL/GenBank/DDBJ whole genome shotgun (WGS) entry which is preliminary data.</text>
</comment>
<dbReference type="RefSeq" id="WP_193865472.1">
    <property type="nucleotide sequence ID" value="NZ_JADEYR010000004.1"/>
</dbReference>
<evidence type="ECO:0000313" key="4">
    <source>
        <dbReference type="Proteomes" id="UP000644727"/>
    </source>
</evidence>
<dbReference type="EMBL" id="JADEYR010000004">
    <property type="protein sequence ID" value="MBE9403729.1"/>
    <property type="molecule type" value="Genomic_DNA"/>
</dbReference>
<reference evidence="3 4" key="1">
    <citation type="submission" date="2020-10" db="EMBL/GenBank/DDBJ databases">
        <title>Draft genome and description of Brachybacterium epidermidis sp nov.</title>
        <authorList>
            <person name="Boxberger M."/>
            <person name="La Scola B."/>
        </authorList>
    </citation>
    <scope>NUCLEOTIDE SEQUENCE [LARGE SCALE GENOMIC DNA]</scope>
    <source>
        <strain evidence="3 4">Marseille-Q2903</strain>
    </source>
</reference>
<keyword evidence="4" id="KW-1185">Reference proteome</keyword>
<keyword evidence="2" id="KW-0732">Signal</keyword>
<evidence type="ECO:0000256" key="1">
    <source>
        <dbReference type="SAM" id="MobiDB-lite"/>
    </source>
</evidence>
<proteinExistence type="predicted"/>
<feature type="signal peptide" evidence="2">
    <location>
        <begin position="1"/>
        <end position="18"/>
    </location>
</feature>
<dbReference type="PROSITE" id="PS51257">
    <property type="entry name" value="PROKAR_LIPOPROTEIN"/>
    <property type="match status" value="1"/>
</dbReference>
<organism evidence="3 4">
    <name type="scientific">Brachybacterium epidermidis</name>
    <dbReference type="NCBI Taxonomy" id="2781983"/>
    <lineage>
        <taxon>Bacteria</taxon>
        <taxon>Bacillati</taxon>
        <taxon>Actinomycetota</taxon>
        <taxon>Actinomycetes</taxon>
        <taxon>Micrococcales</taxon>
        <taxon>Dermabacteraceae</taxon>
        <taxon>Brachybacterium</taxon>
    </lineage>
</organism>
<name>A0ABR9VZV9_9MICO</name>
<sequence length="183" mass="18525">MRRPRLALTAAAVGLAFAASGCSYINPVQTHNFYQAADGTNANLEEAGQLMVGVRNAIVVVQDDGSAVLIGAVANYTTEEVTVELEGLSEGTVVFAGRVAVPAESTVNLGVGEDAQQIQIGQIDVPAGAAMDLSITANGQSTEITLPVTDTTLEYYEDAVQGGSGEGASDGGGSSQDESTTGA</sequence>
<evidence type="ECO:0000256" key="2">
    <source>
        <dbReference type="SAM" id="SignalP"/>
    </source>
</evidence>
<evidence type="ECO:0000313" key="3">
    <source>
        <dbReference type="EMBL" id="MBE9403729.1"/>
    </source>
</evidence>
<dbReference type="Proteomes" id="UP000644727">
    <property type="component" value="Unassembled WGS sequence"/>
</dbReference>
<accession>A0ABR9VZV9</accession>
<protein>
    <recommendedName>
        <fullName evidence="5">DNA modification methylase</fullName>
    </recommendedName>
</protein>
<gene>
    <name evidence="3" type="ORF">IOE58_05870</name>
</gene>